<reference evidence="3" key="1">
    <citation type="submission" date="2023-10" db="EMBL/GenBank/DDBJ databases">
        <title>Genome assembly of Pristionchus species.</title>
        <authorList>
            <person name="Yoshida K."/>
            <person name="Sommer R.J."/>
        </authorList>
    </citation>
    <scope>NUCLEOTIDE SEQUENCE</scope>
    <source>
        <strain evidence="3">RS5133</strain>
    </source>
</reference>
<feature type="compositionally biased region" description="Acidic residues" evidence="1">
    <location>
        <begin position="45"/>
        <end position="55"/>
    </location>
</feature>
<protein>
    <submittedName>
        <fullName evidence="3">Uncharacterized protein</fullName>
    </submittedName>
</protein>
<dbReference type="EMBL" id="BTSY01000006">
    <property type="protein sequence ID" value="GMT33934.1"/>
    <property type="molecule type" value="Genomic_DNA"/>
</dbReference>
<evidence type="ECO:0000256" key="2">
    <source>
        <dbReference type="SAM" id="Phobius"/>
    </source>
</evidence>
<feature type="transmembrane region" description="Helical" evidence="2">
    <location>
        <begin position="6"/>
        <end position="22"/>
    </location>
</feature>
<comment type="caution">
    <text evidence="3">The sequence shown here is derived from an EMBL/GenBank/DDBJ whole genome shotgun (WGS) entry which is preliminary data.</text>
</comment>
<evidence type="ECO:0000313" key="3">
    <source>
        <dbReference type="EMBL" id="GMT33934.1"/>
    </source>
</evidence>
<evidence type="ECO:0000256" key="1">
    <source>
        <dbReference type="SAM" id="MobiDB-lite"/>
    </source>
</evidence>
<feature type="non-terminal residue" evidence="3">
    <location>
        <position position="1"/>
    </location>
</feature>
<dbReference type="Proteomes" id="UP001432322">
    <property type="component" value="Unassembled WGS sequence"/>
</dbReference>
<keyword evidence="2" id="KW-1133">Transmembrane helix</keyword>
<name>A0AAV5WP67_9BILA</name>
<dbReference type="AlphaFoldDB" id="A0AAV5WP67"/>
<evidence type="ECO:0000313" key="4">
    <source>
        <dbReference type="Proteomes" id="UP001432322"/>
    </source>
</evidence>
<keyword evidence="2" id="KW-0812">Transmembrane</keyword>
<keyword evidence="2" id="KW-0472">Membrane</keyword>
<gene>
    <name evidence="3" type="ORF">PFISCL1PPCAC_25231</name>
</gene>
<feature type="region of interest" description="Disordered" evidence="1">
    <location>
        <begin position="36"/>
        <end position="57"/>
    </location>
</feature>
<accession>A0AAV5WP67</accession>
<feature type="non-terminal residue" evidence="3">
    <location>
        <position position="164"/>
    </location>
</feature>
<organism evidence="3 4">
    <name type="scientific">Pristionchus fissidentatus</name>
    <dbReference type="NCBI Taxonomy" id="1538716"/>
    <lineage>
        <taxon>Eukaryota</taxon>
        <taxon>Metazoa</taxon>
        <taxon>Ecdysozoa</taxon>
        <taxon>Nematoda</taxon>
        <taxon>Chromadorea</taxon>
        <taxon>Rhabditida</taxon>
        <taxon>Rhabditina</taxon>
        <taxon>Diplogasteromorpha</taxon>
        <taxon>Diplogasteroidea</taxon>
        <taxon>Neodiplogasteridae</taxon>
        <taxon>Pristionchus</taxon>
    </lineage>
</organism>
<sequence length="164" mass="18770">ITFFAAFAVASLISGAILFVKYRRMKKMREKLKDHNDDDQFPIKEDDDGKNEEDGLLANDYQQFTGQQELARVRTNAPLGKLPPKTYDREKVTTLIEKNDRFRNTGDKKFKKNWVTDDIVDLINHATAFSAERPPAFLLKRRGPRAEYKTREERAVVAAPAAPA</sequence>
<keyword evidence="4" id="KW-1185">Reference proteome</keyword>
<proteinExistence type="predicted"/>